<dbReference type="Pfam" id="PF01259">
    <property type="entry name" value="SAICAR_synt"/>
    <property type="match status" value="1"/>
</dbReference>
<dbReference type="GO" id="GO:0004639">
    <property type="term" value="F:phosphoribosylaminoimidazolesuccinocarboxamide synthase activity"/>
    <property type="evidence" value="ECO:0007669"/>
    <property type="project" value="UniProtKB-EC"/>
</dbReference>
<dbReference type="AlphaFoldDB" id="A0A7R8WW30"/>
<evidence type="ECO:0000256" key="6">
    <source>
        <dbReference type="ARBA" id="ARBA00022840"/>
    </source>
</evidence>
<dbReference type="SUPFAM" id="SSF56104">
    <property type="entry name" value="SAICAR synthase-like"/>
    <property type="match status" value="1"/>
</dbReference>
<evidence type="ECO:0000259" key="7">
    <source>
        <dbReference type="Pfam" id="PF01259"/>
    </source>
</evidence>
<evidence type="ECO:0000256" key="4">
    <source>
        <dbReference type="ARBA" id="ARBA00022741"/>
    </source>
</evidence>
<dbReference type="InterPro" id="IPR011330">
    <property type="entry name" value="Glyco_hydro/deAcase_b/a-brl"/>
</dbReference>
<keyword evidence="5" id="KW-0658">Purine biosynthesis</keyword>
<dbReference type="InterPro" id="IPR028923">
    <property type="entry name" value="SAICAR_synt/ADE2_N"/>
</dbReference>
<dbReference type="InterPro" id="IPR005501">
    <property type="entry name" value="LamB/YcsF/PxpA-like"/>
</dbReference>
<dbReference type="NCBIfam" id="NF003814">
    <property type="entry name" value="PRK05406.1-3"/>
    <property type="match status" value="1"/>
</dbReference>
<dbReference type="CDD" id="cd10801">
    <property type="entry name" value="LamB_YcsF_like_1"/>
    <property type="match status" value="1"/>
</dbReference>
<organism evidence="8">
    <name type="scientific">Cyprideis torosa</name>
    <dbReference type="NCBI Taxonomy" id="163714"/>
    <lineage>
        <taxon>Eukaryota</taxon>
        <taxon>Metazoa</taxon>
        <taxon>Ecdysozoa</taxon>
        <taxon>Arthropoda</taxon>
        <taxon>Crustacea</taxon>
        <taxon>Oligostraca</taxon>
        <taxon>Ostracoda</taxon>
        <taxon>Podocopa</taxon>
        <taxon>Podocopida</taxon>
        <taxon>Cytherocopina</taxon>
        <taxon>Cytheroidea</taxon>
        <taxon>Cytherideidae</taxon>
        <taxon>Cyprideis</taxon>
    </lineage>
</organism>
<dbReference type="SUPFAM" id="SSF88713">
    <property type="entry name" value="Glycoside hydrolase/deacetylase"/>
    <property type="match status" value="1"/>
</dbReference>
<dbReference type="PANTHER" id="PTHR30292:SF0">
    <property type="entry name" value="5-OXOPROLINASE SUBUNIT A"/>
    <property type="match status" value="1"/>
</dbReference>
<dbReference type="Pfam" id="PF03746">
    <property type="entry name" value="LamB_YcsF"/>
    <property type="match status" value="1"/>
</dbReference>
<feature type="domain" description="SAICAR synthetase/ADE2 N-terminal" evidence="7">
    <location>
        <begin position="3"/>
        <end position="122"/>
    </location>
</feature>
<dbReference type="InterPro" id="IPR018236">
    <property type="entry name" value="SAICAR_synthetase_CS"/>
</dbReference>
<dbReference type="OrthoDB" id="8300560at2759"/>
<name>A0A7R8WW30_9CRUS</name>
<dbReference type="EMBL" id="OB675946">
    <property type="protein sequence ID" value="CAD7235997.1"/>
    <property type="molecule type" value="Genomic_DNA"/>
</dbReference>
<reference evidence="8" key="1">
    <citation type="submission" date="2020-11" db="EMBL/GenBank/DDBJ databases">
        <authorList>
            <person name="Tran Van P."/>
        </authorList>
    </citation>
    <scope>NUCLEOTIDE SEQUENCE</scope>
</reference>
<keyword evidence="6" id="KW-0067">ATP-binding</keyword>
<dbReference type="GO" id="GO:0005524">
    <property type="term" value="F:ATP binding"/>
    <property type="evidence" value="ECO:0007669"/>
    <property type="project" value="UniProtKB-KW"/>
</dbReference>
<sequence length="366" mass="40785">MAQRLGLEEGGKSPVTIIDLCYKKDELGDPLINDHHAVLLGAATYEELQEIYAITRKINEVLIDLFDKIDIILVDFKLEFGKDSTGKIMLADEISPDTCRLWDKHTLKKLDKDRFRRDLGEKYIDINCDLGEGIGNDEAIFPYISSCNIACTYHAGDAHSMIHSIEQALAHKVRIGAHPAYADREGFGRRPMALSLKALREILLHQLALLEGLCHKLGAQLEYVKAHGALYHRLGAEAEEAKVLADVLLTYFPQLAVMGQEGTVLESICKQESIPFIREAFGDRAYTQEGRLLSRSEKGAQLSDPAEVLTQVLQMLNEGQVRSHTGEWISIHADSICLHGDQPHAAEIAAYLHQELPNHGYIVGRS</sequence>
<keyword evidence="3" id="KW-0436">Ligase</keyword>
<evidence type="ECO:0000256" key="2">
    <source>
        <dbReference type="ARBA" id="ARBA00012217"/>
    </source>
</evidence>
<dbReference type="PROSITE" id="PS01058">
    <property type="entry name" value="SAICAR_SYNTHETASE_2"/>
    <property type="match status" value="1"/>
</dbReference>
<comment type="pathway">
    <text evidence="1">Purine metabolism; IMP biosynthesis via de novo pathway; 5-amino-1-(5-phospho-D-ribosyl)imidazole-4-carboxamide from 5-amino-1-(5-phospho-D-ribosyl)imidazole-4-carboxylate: step 1/2.</text>
</comment>
<dbReference type="Gene3D" id="3.30.470.20">
    <property type="entry name" value="ATP-grasp fold, B domain"/>
    <property type="match status" value="1"/>
</dbReference>
<dbReference type="UniPathway" id="UPA00074">
    <property type="reaction ID" value="UER00131"/>
</dbReference>
<dbReference type="Gene3D" id="3.20.20.370">
    <property type="entry name" value="Glycoside hydrolase/deacetylase"/>
    <property type="match status" value="1"/>
</dbReference>
<dbReference type="GO" id="GO:0005975">
    <property type="term" value="P:carbohydrate metabolic process"/>
    <property type="evidence" value="ECO:0007669"/>
    <property type="project" value="InterPro"/>
</dbReference>
<keyword evidence="4" id="KW-0547">Nucleotide-binding</keyword>
<evidence type="ECO:0000256" key="3">
    <source>
        <dbReference type="ARBA" id="ARBA00022598"/>
    </source>
</evidence>
<dbReference type="GO" id="GO:0006189">
    <property type="term" value="P:'de novo' IMP biosynthetic process"/>
    <property type="evidence" value="ECO:0007669"/>
    <property type="project" value="UniProtKB-UniPathway"/>
</dbReference>
<evidence type="ECO:0000313" key="8">
    <source>
        <dbReference type="EMBL" id="CAD7235997.1"/>
    </source>
</evidence>
<dbReference type="EC" id="6.3.2.6" evidence="2"/>
<protein>
    <recommendedName>
        <fullName evidence="2">phosphoribosylaminoimidazolesuccinocarboxamide synthase</fullName>
        <ecNumber evidence="2">6.3.2.6</ecNumber>
    </recommendedName>
</protein>
<proteinExistence type="predicted"/>
<gene>
    <name evidence="8" type="ORF">CTOB1V02_LOCUS13812</name>
</gene>
<evidence type="ECO:0000256" key="5">
    <source>
        <dbReference type="ARBA" id="ARBA00022755"/>
    </source>
</evidence>
<dbReference type="PANTHER" id="PTHR30292">
    <property type="entry name" value="UNCHARACTERIZED PROTEIN YBGL-RELATED"/>
    <property type="match status" value="1"/>
</dbReference>
<evidence type="ECO:0000256" key="1">
    <source>
        <dbReference type="ARBA" id="ARBA00004672"/>
    </source>
</evidence>
<dbReference type="NCBIfam" id="NF003816">
    <property type="entry name" value="PRK05406.1-5"/>
    <property type="match status" value="1"/>
</dbReference>
<accession>A0A7R8WW30</accession>